<keyword evidence="1" id="KW-1133">Transmembrane helix</keyword>
<reference evidence="3 5" key="1">
    <citation type="submission" date="2018-02" db="EMBL/GenBank/DDBJ databases">
        <title>Subsurface microbial communities from deep shales in Ohio and West Virginia, USA.</title>
        <authorList>
            <person name="Wrighton K."/>
        </authorList>
    </citation>
    <scope>NUCLEOTIDE SEQUENCE [LARGE SCALE GENOMIC DNA]</scope>
    <source>
        <strain evidence="3 5">DSM 10369</strain>
    </source>
</reference>
<keyword evidence="1" id="KW-0812">Transmembrane</keyword>
<reference evidence="4 6" key="2">
    <citation type="submission" date="2018-10" db="EMBL/GenBank/DDBJ databases">
        <title>Cultivation of a novel Methanohalophilus strain from Kebrit Deep of the Red Sea and a genomic comparison of members of the genus Methanohalophilus.</title>
        <authorList>
            <person name="Guan Y."/>
            <person name="Ngugi D.K."/>
            <person name="Stingl U."/>
        </authorList>
    </citation>
    <scope>NUCLEOTIDE SEQUENCE [LARGE SCALE GENOMIC DNA]</scope>
    <source>
        <strain evidence="4 6">DSM 10369</strain>
    </source>
</reference>
<keyword evidence="3" id="KW-0282">Flagellum</keyword>
<organism evidence="3 5">
    <name type="scientific">Methanohalophilus euhalobius</name>
    <dbReference type="NCBI Taxonomy" id="51203"/>
    <lineage>
        <taxon>Archaea</taxon>
        <taxon>Methanobacteriati</taxon>
        <taxon>Methanobacteriota</taxon>
        <taxon>Stenosarchaea group</taxon>
        <taxon>Methanomicrobia</taxon>
        <taxon>Methanosarcinales</taxon>
        <taxon>Methanosarcinaceae</taxon>
        <taxon>Methanohalophilus</taxon>
    </lineage>
</organism>
<accession>A0A315B9N2</accession>
<evidence type="ECO:0000313" key="4">
    <source>
        <dbReference type="EMBL" id="RNI10434.1"/>
    </source>
</evidence>
<gene>
    <name evidence="3" type="ORF">B0H22_104156</name>
    <name evidence="4" type="ORF">EDD83_03475</name>
</gene>
<feature type="domain" description="Archaeal Type IV pilin N-terminal" evidence="2">
    <location>
        <begin position="5"/>
        <end position="87"/>
    </location>
</feature>
<dbReference type="InterPro" id="IPR012859">
    <property type="entry name" value="Pilin_N_archaeal"/>
</dbReference>
<evidence type="ECO:0000313" key="3">
    <source>
        <dbReference type="EMBL" id="PQV42899.1"/>
    </source>
</evidence>
<dbReference type="Proteomes" id="UP000273978">
    <property type="component" value="Unassembled WGS sequence"/>
</dbReference>
<comment type="caution">
    <text evidence="3">The sequence shown here is derived from an EMBL/GenBank/DDBJ whole genome shotgun (WGS) entry which is preliminary data.</text>
</comment>
<dbReference type="Proteomes" id="UP000251060">
    <property type="component" value="Unassembled WGS sequence"/>
</dbReference>
<evidence type="ECO:0000313" key="6">
    <source>
        <dbReference type="Proteomes" id="UP000273978"/>
    </source>
</evidence>
<dbReference type="RefSeq" id="WP_105460465.1">
    <property type="nucleotide sequence ID" value="NZ_PVBU01000004.1"/>
</dbReference>
<evidence type="ECO:0000256" key="1">
    <source>
        <dbReference type="SAM" id="Phobius"/>
    </source>
</evidence>
<keyword evidence="1" id="KW-0472">Membrane</keyword>
<name>A0A315B9N2_9EURY</name>
<sequence length="183" mass="19696">MKDEKAISPVVGIMLMIAITIVLGVTLIFFATAFEMQEPAPFVAHSSGELVRKGGADETFEDQRVYIYHNGGDSVKMSEVEIVVDATKCCGMKARLVNLPVSKTESLGNHTLGDDGLIDGSAPNFEKCGGAITKKYFAVGESLWFRINSGDNACPLKKGDQITVKIIHTPTNTVIIEETLTAS</sequence>
<dbReference type="AlphaFoldDB" id="A0A315B9N2"/>
<protein>
    <submittedName>
        <fullName evidence="3">Flagellin-like protein</fullName>
    </submittedName>
    <submittedName>
        <fullName evidence="4">Type IV pilin</fullName>
    </submittedName>
</protein>
<dbReference type="EMBL" id="RJJF01000012">
    <property type="protein sequence ID" value="RNI10434.1"/>
    <property type="molecule type" value="Genomic_DNA"/>
</dbReference>
<feature type="transmembrane region" description="Helical" evidence="1">
    <location>
        <begin position="6"/>
        <end position="30"/>
    </location>
</feature>
<evidence type="ECO:0000259" key="2">
    <source>
        <dbReference type="Pfam" id="PF07790"/>
    </source>
</evidence>
<evidence type="ECO:0000313" key="5">
    <source>
        <dbReference type="Proteomes" id="UP000251060"/>
    </source>
</evidence>
<proteinExistence type="predicted"/>
<keyword evidence="3" id="KW-0966">Cell projection</keyword>
<keyword evidence="3" id="KW-0969">Cilium</keyword>
<dbReference type="EMBL" id="PVBU01000004">
    <property type="protein sequence ID" value="PQV42899.1"/>
    <property type="molecule type" value="Genomic_DNA"/>
</dbReference>
<dbReference type="Pfam" id="PF07790">
    <property type="entry name" value="Pilin_N"/>
    <property type="match status" value="1"/>
</dbReference>